<evidence type="ECO:0000313" key="3">
    <source>
        <dbReference type="Proteomes" id="UP000259123"/>
    </source>
</evidence>
<sequence length="77" mass="8426">MGSFLFALFFVMGTGIPLGLFILMGTGQPPVDYPQKPEPHRLPNFQMCGRTIHAFDGGAEIIENVCPPDCRACGRSR</sequence>
<dbReference type="EMBL" id="MH479910">
    <property type="protein sequence ID" value="AXH45553.1"/>
    <property type="molecule type" value="Genomic_DNA"/>
</dbReference>
<accession>A0A345KRA1</accession>
<keyword evidence="1" id="KW-0472">Membrane</keyword>
<gene>
    <name evidence="2" type="primary">75</name>
    <name evidence="2" type="ORF">SEA_DANYALL_75</name>
</gene>
<organism evidence="2 3">
    <name type="scientific">Gordonia phage Danyall</name>
    <dbReference type="NCBI Taxonomy" id="2250390"/>
    <lineage>
        <taxon>Viruses</taxon>
        <taxon>Duplodnaviria</taxon>
        <taxon>Heunggongvirae</taxon>
        <taxon>Uroviricota</taxon>
        <taxon>Caudoviricetes</taxon>
        <taxon>Stackebrandtviridae</taxon>
        <taxon>Frickvirinae</taxon>
        <taxon>Wizardvirus</taxon>
        <taxon>Wizardvirus danyall</taxon>
    </lineage>
</organism>
<feature type="transmembrane region" description="Helical" evidence="1">
    <location>
        <begin position="6"/>
        <end position="26"/>
    </location>
</feature>
<dbReference type="Proteomes" id="UP000259123">
    <property type="component" value="Segment"/>
</dbReference>
<evidence type="ECO:0000313" key="2">
    <source>
        <dbReference type="EMBL" id="AXH45553.1"/>
    </source>
</evidence>
<dbReference type="RefSeq" id="YP_010096680.1">
    <property type="nucleotide sequence ID" value="NC_055751.1"/>
</dbReference>
<keyword evidence="1" id="KW-0812">Transmembrane</keyword>
<dbReference type="KEGG" id="vg:65114335"/>
<proteinExistence type="predicted"/>
<evidence type="ECO:0000256" key="1">
    <source>
        <dbReference type="SAM" id="Phobius"/>
    </source>
</evidence>
<keyword evidence="1" id="KW-1133">Transmembrane helix</keyword>
<reference evidence="2 3" key="1">
    <citation type="submission" date="2018-06" db="EMBL/GenBank/DDBJ databases">
        <authorList>
            <person name="Brown M.E."/>
            <person name="Griffith B.C."/>
            <person name="Chatowsky O.R."/>
            <person name="Delesalle V.A."/>
            <person name="Garlena R.A."/>
            <person name="Russell D.A."/>
            <person name="Pope W.H."/>
            <person name="Jacobs-Sera D."/>
            <person name="Hatfull G.F."/>
        </authorList>
    </citation>
    <scope>NUCLEOTIDE SEQUENCE [LARGE SCALE GENOMIC DNA]</scope>
</reference>
<protein>
    <submittedName>
        <fullName evidence="2">Uncharacterized protein</fullName>
    </submittedName>
</protein>
<name>A0A345KRA1_9CAUD</name>
<keyword evidence="3" id="KW-1185">Reference proteome</keyword>
<dbReference type="GeneID" id="65114335"/>